<dbReference type="PANTHER" id="PTHR21666:SF270">
    <property type="entry name" value="MUREIN HYDROLASE ACTIVATOR ENVC"/>
    <property type="match status" value="1"/>
</dbReference>
<accession>A0A918VNT9</accession>
<evidence type="ECO:0000259" key="2">
    <source>
        <dbReference type="Pfam" id="PF01551"/>
    </source>
</evidence>
<evidence type="ECO:0000313" key="3">
    <source>
        <dbReference type="EMBL" id="GHA15908.1"/>
    </source>
</evidence>
<dbReference type="GO" id="GO:0004222">
    <property type="term" value="F:metalloendopeptidase activity"/>
    <property type="evidence" value="ECO:0007669"/>
    <property type="project" value="TreeGrafter"/>
</dbReference>
<reference evidence="3" key="1">
    <citation type="journal article" date="2014" name="Int. J. Syst. Evol. Microbiol.">
        <title>Complete genome sequence of Corynebacterium casei LMG S-19264T (=DSM 44701T), isolated from a smear-ripened cheese.</title>
        <authorList>
            <consortium name="US DOE Joint Genome Institute (JGI-PGF)"/>
            <person name="Walter F."/>
            <person name="Albersmeier A."/>
            <person name="Kalinowski J."/>
            <person name="Ruckert C."/>
        </authorList>
    </citation>
    <scope>NUCLEOTIDE SEQUENCE</scope>
    <source>
        <strain evidence="3">JCM 5016</strain>
    </source>
</reference>
<reference evidence="3" key="2">
    <citation type="submission" date="2020-09" db="EMBL/GenBank/DDBJ databases">
        <authorList>
            <person name="Sun Q."/>
            <person name="Ohkuma M."/>
        </authorList>
    </citation>
    <scope>NUCLEOTIDE SEQUENCE</scope>
    <source>
        <strain evidence="3">JCM 5016</strain>
    </source>
</reference>
<comment type="caution">
    <text evidence="3">The sequence shown here is derived from an EMBL/GenBank/DDBJ whole genome shotgun (WGS) entry which is preliminary data.</text>
</comment>
<organism evidence="3 4">
    <name type="scientific">Streptomyces echinoruber</name>
    <dbReference type="NCBI Taxonomy" id="68898"/>
    <lineage>
        <taxon>Bacteria</taxon>
        <taxon>Bacillati</taxon>
        <taxon>Actinomycetota</taxon>
        <taxon>Actinomycetes</taxon>
        <taxon>Kitasatosporales</taxon>
        <taxon>Streptomycetaceae</taxon>
        <taxon>Streptomyces</taxon>
    </lineage>
</organism>
<dbReference type="InterPro" id="IPR011055">
    <property type="entry name" value="Dup_hybrid_motif"/>
</dbReference>
<dbReference type="Pfam" id="PF01551">
    <property type="entry name" value="Peptidase_M23"/>
    <property type="match status" value="1"/>
</dbReference>
<dbReference type="AlphaFoldDB" id="A0A918VNT9"/>
<dbReference type="InterPro" id="IPR016047">
    <property type="entry name" value="M23ase_b-sheet_dom"/>
</dbReference>
<dbReference type="EMBL" id="BMWH01000042">
    <property type="protein sequence ID" value="GHA15908.1"/>
    <property type="molecule type" value="Genomic_DNA"/>
</dbReference>
<dbReference type="CDD" id="cd12797">
    <property type="entry name" value="M23_peptidase"/>
    <property type="match status" value="1"/>
</dbReference>
<dbReference type="SUPFAM" id="SSF51261">
    <property type="entry name" value="Duplicated hybrid motif"/>
    <property type="match status" value="1"/>
</dbReference>
<name>A0A918VNT9_9ACTN</name>
<keyword evidence="4" id="KW-1185">Reference proteome</keyword>
<dbReference type="Proteomes" id="UP000623010">
    <property type="component" value="Unassembled WGS sequence"/>
</dbReference>
<evidence type="ECO:0000256" key="1">
    <source>
        <dbReference type="SAM" id="SignalP"/>
    </source>
</evidence>
<keyword evidence="1" id="KW-0732">Signal</keyword>
<proteinExistence type="predicted"/>
<feature type="chain" id="PRO_5038691974" description="M23ase beta-sheet core domain-containing protein" evidence="1">
    <location>
        <begin position="27"/>
        <end position="205"/>
    </location>
</feature>
<protein>
    <recommendedName>
        <fullName evidence="2">M23ase beta-sheet core domain-containing protein</fullName>
    </recommendedName>
</protein>
<feature type="domain" description="M23ase beta-sheet core" evidence="2">
    <location>
        <begin position="87"/>
        <end position="184"/>
    </location>
</feature>
<dbReference type="PANTHER" id="PTHR21666">
    <property type="entry name" value="PEPTIDASE-RELATED"/>
    <property type="match status" value="1"/>
</dbReference>
<dbReference type="Gene3D" id="2.70.70.10">
    <property type="entry name" value="Glucose Permease (Domain IIA)"/>
    <property type="match status" value="1"/>
</dbReference>
<gene>
    <name evidence="3" type="ORF">GCM10010389_63010</name>
</gene>
<dbReference type="FunFam" id="2.70.70.10:FF:000013">
    <property type="entry name" value="Peptidase family M23"/>
    <property type="match status" value="1"/>
</dbReference>
<feature type="signal peptide" evidence="1">
    <location>
        <begin position="1"/>
        <end position="26"/>
    </location>
</feature>
<dbReference type="InterPro" id="IPR050570">
    <property type="entry name" value="Cell_wall_metabolism_enzyme"/>
</dbReference>
<evidence type="ECO:0000313" key="4">
    <source>
        <dbReference type="Proteomes" id="UP000623010"/>
    </source>
</evidence>
<sequence length="205" mass="21188">MRSPHRPGLLVLALLCVLALPAARTADGTDGADAGGADDDAVAAGSCPGVERLDQPSTSFTQDWVAPVEIYQLSAGFGSAGTRWSHRHTGQDFAVPVGTPVRAVGAGRVVSVSCGGPFGIQIVLRYPDGYFTQYAHLASVAVGPGESVTTGQWIGRSGTTGNSTGPHLHFEVRVVPEYGSAVDPVPWLAERGVPLGAPGFDAQQR</sequence>